<accession>A0ABN3Y2Y1</accession>
<gene>
    <name evidence="6" type="ORF">GCM10019998_08140</name>
</gene>
<dbReference type="InterPro" id="IPR051398">
    <property type="entry name" value="Polysacch_Deacetylase"/>
</dbReference>
<organism evidence="6 7">
    <name type="scientific">Tetragenococcus solitarius</name>
    <dbReference type="NCBI Taxonomy" id="71453"/>
    <lineage>
        <taxon>Bacteria</taxon>
        <taxon>Bacillati</taxon>
        <taxon>Bacillota</taxon>
        <taxon>Bacilli</taxon>
        <taxon>Lactobacillales</taxon>
        <taxon>Enterococcaceae</taxon>
        <taxon>Tetragenococcus</taxon>
    </lineage>
</organism>
<keyword evidence="4" id="KW-0472">Membrane</keyword>
<comment type="caution">
    <text evidence="6">The sequence shown here is derived from an EMBL/GenBank/DDBJ whole genome shotgun (WGS) entry which is preliminary data.</text>
</comment>
<evidence type="ECO:0000256" key="4">
    <source>
        <dbReference type="SAM" id="Phobius"/>
    </source>
</evidence>
<keyword evidence="4" id="KW-1133">Transmembrane helix</keyword>
<dbReference type="PANTHER" id="PTHR34216:SF3">
    <property type="entry name" value="POLY-BETA-1,6-N-ACETYL-D-GLUCOSAMINE N-DEACETYLASE"/>
    <property type="match status" value="1"/>
</dbReference>
<keyword evidence="2" id="KW-0732">Signal</keyword>
<dbReference type="Gene3D" id="3.20.20.370">
    <property type="entry name" value="Glycoside hydrolase/deacetylase"/>
    <property type="match status" value="1"/>
</dbReference>
<dbReference type="PANTHER" id="PTHR34216">
    <property type="match status" value="1"/>
</dbReference>
<feature type="region of interest" description="Disordered" evidence="3">
    <location>
        <begin position="33"/>
        <end position="53"/>
    </location>
</feature>
<evidence type="ECO:0000256" key="2">
    <source>
        <dbReference type="ARBA" id="ARBA00022729"/>
    </source>
</evidence>
<dbReference type="InterPro" id="IPR002509">
    <property type="entry name" value="NODB_dom"/>
</dbReference>
<protein>
    <submittedName>
        <fullName evidence="6">Polysaccharide deacetylase family protein</fullName>
    </submittedName>
</protein>
<evidence type="ECO:0000313" key="7">
    <source>
        <dbReference type="Proteomes" id="UP001501577"/>
    </source>
</evidence>
<feature type="domain" description="NodB homology" evidence="5">
    <location>
        <begin position="278"/>
        <end position="342"/>
    </location>
</feature>
<evidence type="ECO:0000256" key="3">
    <source>
        <dbReference type="SAM" id="MobiDB-lite"/>
    </source>
</evidence>
<dbReference type="Proteomes" id="UP001501577">
    <property type="component" value="Unassembled WGS sequence"/>
</dbReference>
<keyword evidence="4" id="KW-0812">Transmembrane</keyword>
<reference evidence="6 7" key="1">
    <citation type="journal article" date="2019" name="Int. J. Syst. Evol. Microbiol.">
        <title>The Global Catalogue of Microorganisms (GCM) 10K type strain sequencing project: providing services to taxonomists for standard genome sequencing and annotation.</title>
        <authorList>
            <consortium name="The Broad Institute Genomics Platform"/>
            <consortium name="The Broad Institute Genome Sequencing Center for Infectious Disease"/>
            <person name="Wu L."/>
            <person name="Ma J."/>
        </authorList>
    </citation>
    <scope>NUCLEOTIDE SEQUENCE [LARGE SCALE GENOMIC DNA]</scope>
    <source>
        <strain evidence="6 7">JCM 8736</strain>
    </source>
</reference>
<dbReference type="InterPro" id="IPR011330">
    <property type="entry name" value="Glyco_hydro/deAcase_b/a-brl"/>
</dbReference>
<dbReference type="RefSeq" id="WP_068708689.1">
    <property type="nucleotide sequence ID" value="NZ_BAAAXQ010000025.1"/>
</dbReference>
<proteinExistence type="predicted"/>
<evidence type="ECO:0000259" key="5">
    <source>
        <dbReference type="Pfam" id="PF01522"/>
    </source>
</evidence>
<evidence type="ECO:0000256" key="1">
    <source>
        <dbReference type="ARBA" id="ARBA00004613"/>
    </source>
</evidence>
<comment type="subcellular location">
    <subcellularLocation>
        <location evidence="1">Secreted</location>
    </subcellularLocation>
</comment>
<sequence>MTKVQKWVVSLLAMVAILVLGFSFHLVNKANTKKQETTTTTSTSTTKKRTNEEAEQAKLLAQQYDYDGAIKELEGADTKLADKLKTNYEQEKEQLVAWQDPEKISHVFVHSLVADADKAFHDKEQAQGYKDYMITISEFKKTIQQLYDNGYVLVTFDDLVKEDSKGKLQFKGVDLPEGKKPLIFSQDDVNYYEYMKDAGFAEKLLVNKEGEVKNTYKENGQEKTGDYDMVPILDKFVEEHPDFSYRGSKGILALTGYNGALGYRTSKSEYGDNEKTEQEIAKAKEVADRLKDTGWTFASHTWGHINMAEVGQKQIAKDTQRWKDEVAPIIGDTDVLIYPHGADISDFQPYDKNPKYDYLKQQGFRIFCNVDASVPSWGQFNSDYYRNARINLDGIRFKSELDGQNDILEDFINVKDVYDDKRDK</sequence>
<dbReference type="SUPFAM" id="SSF88713">
    <property type="entry name" value="Glycoside hydrolase/deacetylase"/>
    <property type="match status" value="1"/>
</dbReference>
<evidence type="ECO:0000313" key="6">
    <source>
        <dbReference type="EMBL" id="GAA3014436.1"/>
    </source>
</evidence>
<dbReference type="EMBL" id="BAAAXQ010000025">
    <property type="protein sequence ID" value="GAA3014436.1"/>
    <property type="molecule type" value="Genomic_DNA"/>
</dbReference>
<feature type="transmembrane region" description="Helical" evidence="4">
    <location>
        <begin position="7"/>
        <end position="27"/>
    </location>
</feature>
<keyword evidence="7" id="KW-1185">Reference proteome</keyword>
<name>A0ABN3Y2Y1_9ENTE</name>
<dbReference type="Pfam" id="PF01522">
    <property type="entry name" value="Polysacc_deac_1"/>
    <property type="match status" value="1"/>
</dbReference>